<proteinExistence type="predicted"/>
<feature type="region of interest" description="Disordered" evidence="1">
    <location>
        <begin position="1"/>
        <end position="22"/>
    </location>
</feature>
<dbReference type="EMBL" id="ML986485">
    <property type="protein sequence ID" value="KAF2280477.1"/>
    <property type="molecule type" value="Genomic_DNA"/>
</dbReference>
<dbReference type="SFLD" id="SFLDS00003">
    <property type="entry name" value="Haloacid_Dehalogenase"/>
    <property type="match status" value="1"/>
</dbReference>
<dbReference type="InterPro" id="IPR006439">
    <property type="entry name" value="HAD-SF_hydro_IA"/>
</dbReference>
<evidence type="ECO:0000313" key="2">
    <source>
        <dbReference type="EMBL" id="KAF2280477.1"/>
    </source>
</evidence>
<dbReference type="Gene3D" id="3.40.50.1000">
    <property type="entry name" value="HAD superfamily/HAD-like"/>
    <property type="match status" value="1"/>
</dbReference>
<dbReference type="InterPro" id="IPR023198">
    <property type="entry name" value="PGP-like_dom2"/>
</dbReference>
<dbReference type="GeneID" id="54555163"/>
<evidence type="ECO:0000313" key="3">
    <source>
        <dbReference type="Proteomes" id="UP000800097"/>
    </source>
</evidence>
<accession>A0A6A6JVR1</accession>
<dbReference type="SUPFAM" id="SSF56784">
    <property type="entry name" value="HAD-like"/>
    <property type="match status" value="1"/>
</dbReference>
<dbReference type="PANTHER" id="PTHR18901">
    <property type="entry name" value="2-DEOXYGLUCOSE-6-PHOSPHATE PHOSPHATASE 2"/>
    <property type="match status" value="1"/>
</dbReference>
<sequence>MRLPQPQASYAPILESKSRRSKKIAVPSLSPSFSSLITSHQQPDSKQPTMAETSKFPPIRACIFDVDGTLINSEDVYTEIYNHILRSYGAPDYPWKVKAIQQSRGHEGTQRLLNWAQIGLTPAEWKALEHSHVQLFRTCELLPGVSSLLSTLSTLKTPYQAVHSSQNSHSSQQRFEPLRLALASSAGKTLFEIKTNHLPIIASTFPQGCRVFGDDEELVGKKTKPEPDLFLLALKRINLSMAAGSPKSSFSSASDVGLGGDIEEDESENAIQPEEVLVFEDSIAGVEAARRAGMRVVWVPHPGLANVARGREMEVLMGVTEKDGAIPAFADEEEGGKPDVETEGGVVMRSPDGWAVMLRSLEEFPYKEFGFDVDEGALTSS</sequence>
<protein>
    <submittedName>
        <fullName evidence="2">HAD-like protein</fullName>
    </submittedName>
</protein>
<dbReference type="OrthoDB" id="40579at2759"/>
<name>A0A6A6JVR1_WESOR</name>
<dbReference type="PANTHER" id="PTHR18901:SF38">
    <property type="entry name" value="PSEUDOURIDINE-5'-PHOSPHATASE"/>
    <property type="match status" value="1"/>
</dbReference>
<dbReference type="InterPro" id="IPR023214">
    <property type="entry name" value="HAD_sf"/>
</dbReference>
<dbReference type="Pfam" id="PF00702">
    <property type="entry name" value="Hydrolase"/>
    <property type="match status" value="1"/>
</dbReference>
<dbReference type="Gene3D" id="1.10.150.240">
    <property type="entry name" value="Putative phosphatase, domain 2"/>
    <property type="match status" value="1"/>
</dbReference>
<keyword evidence="3" id="KW-1185">Reference proteome</keyword>
<reference evidence="2" key="1">
    <citation type="journal article" date="2020" name="Stud. Mycol.">
        <title>101 Dothideomycetes genomes: a test case for predicting lifestyles and emergence of pathogens.</title>
        <authorList>
            <person name="Haridas S."/>
            <person name="Albert R."/>
            <person name="Binder M."/>
            <person name="Bloem J."/>
            <person name="Labutti K."/>
            <person name="Salamov A."/>
            <person name="Andreopoulos B."/>
            <person name="Baker S."/>
            <person name="Barry K."/>
            <person name="Bills G."/>
            <person name="Bluhm B."/>
            <person name="Cannon C."/>
            <person name="Castanera R."/>
            <person name="Culley D."/>
            <person name="Daum C."/>
            <person name="Ezra D."/>
            <person name="Gonzalez J."/>
            <person name="Henrissat B."/>
            <person name="Kuo A."/>
            <person name="Liang C."/>
            <person name="Lipzen A."/>
            <person name="Lutzoni F."/>
            <person name="Magnuson J."/>
            <person name="Mondo S."/>
            <person name="Nolan M."/>
            <person name="Ohm R."/>
            <person name="Pangilinan J."/>
            <person name="Park H.-J."/>
            <person name="Ramirez L."/>
            <person name="Alfaro M."/>
            <person name="Sun H."/>
            <person name="Tritt A."/>
            <person name="Yoshinaga Y."/>
            <person name="Zwiers L.-H."/>
            <person name="Turgeon B."/>
            <person name="Goodwin S."/>
            <person name="Spatafora J."/>
            <person name="Crous P."/>
            <person name="Grigoriev I."/>
        </authorList>
    </citation>
    <scope>NUCLEOTIDE SEQUENCE</scope>
    <source>
        <strain evidence="2">CBS 379.55</strain>
    </source>
</reference>
<evidence type="ECO:0000256" key="1">
    <source>
        <dbReference type="SAM" id="MobiDB-lite"/>
    </source>
</evidence>
<dbReference type="AlphaFoldDB" id="A0A6A6JVR1"/>
<dbReference type="InterPro" id="IPR036412">
    <property type="entry name" value="HAD-like_sf"/>
</dbReference>
<dbReference type="GO" id="GO:0016791">
    <property type="term" value="F:phosphatase activity"/>
    <property type="evidence" value="ECO:0007669"/>
    <property type="project" value="UniProtKB-ARBA"/>
</dbReference>
<dbReference type="RefSeq" id="XP_033658015.1">
    <property type="nucleotide sequence ID" value="XM_033801988.1"/>
</dbReference>
<gene>
    <name evidence="2" type="ORF">EI97DRAFT_478453</name>
</gene>
<dbReference type="NCBIfam" id="TIGR01509">
    <property type="entry name" value="HAD-SF-IA-v3"/>
    <property type="match status" value="1"/>
</dbReference>
<dbReference type="Proteomes" id="UP000800097">
    <property type="component" value="Unassembled WGS sequence"/>
</dbReference>
<organism evidence="2 3">
    <name type="scientific">Westerdykella ornata</name>
    <dbReference type="NCBI Taxonomy" id="318751"/>
    <lineage>
        <taxon>Eukaryota</taxon>
        <taxon>Fungi</taxon>
        <taxon>Dikarya</taxon>
        <taxon>Ascomycota</taxon>
        <taxon>Pezizomycotina</taxon>
        <taxon>Dothideomycetes</taxon>
        <taxon>Pleosporomycetidae</taxon>
        <taxon>Pleosporales</taxon>
        <taxon>Sporormiaceae</taxon>
        <taxon>Westerdykella</taxon>
    </lineage>
</organism>
<dbReference type="SFLD" id="SFLDG01129">
    <property type="entry name" value="C1.5:_HAD__Beta-PGM__Phosphata"/>
    <property type="match status" value="1"/>
</dbReference>